<organism evidence="5 6">
    <name type="scientific">Christiangramia antarctica</name>
    <dbReference type="NCBI Taxonomy" id="2058158"/>
    <lineage>
        <taxon>Bacteria</taxon>
        <taxon>Pseudomonadati</taxon>
        <taxon>Bacteroidota</taxon>
        <taxon>Flavobacteriia</taxon>
        <taxon>Flavobacteriales</taxon>
        <taxon>Flavobacteriaceae</taxon>
        <taxon>Christiangramia</taxon>
    </lineage>
</organism>
<evidence type="ECO:0000256" key="3">
    <source>
        <dbReference type="SAM" id="SignalP"/>
    </source>
</evidence>
<dbReference type="RefSeq" id="WP_251742602.1">
    <property type="nucleotide sequence ID" value="NZ_JBHUOJ010000019.1"/>
</dbReference>
<proteinExistence type="predicted"/>
<dbReference type="Pfam" id="PF09375">
    <property type="entry name" value="Peptidase_M75"/>
    <property type="match status" value="1"/>
</dbReference>
<feature type="domain" description="Imelysin-like" evidence="4">
    <location>
        <begin position="51"/>
        <end position="340"/>
    </location>
</feature>
<evidence type="ECO:0000256" key="1">
    <source>
        <dbReference type="ARBA" id="ARBA00004196"/>
    </source>
</evidence>
<dbReference type="InterPro" id="IPR018976">
    <property type="entry name" value="Imelysin-like"/>
</dbReference>
<dbReference type="InterPro" id="IPR038352">
    <property type="entry name" value="Imelysin_sf"/>
</dbReference>
<keyword evidence="2 3" id="KW-0732">Signal</keyword>
<dbReference type="InterPro" id="IPR034984">
    <property type="entry name" value="Imelysin-like_IPPA"/>
</dbReference>
<sequence length="376" mass="41751">MIKFSRILLLVTILFAACSKGDDSPGGDDGGETPNSFDRGAMLANWADVIIVPAYAAFTEQTNELQLASENFSANPTSESLISLQQSFREAYNGFETVSMFEIGKADELNYRNYLNTYPVNTSSVDSKIETGSYNLDLPSSYTEQGFPALDYLLFGLGSTNEDILEFYISDTNSEAYKKYLVDVASRINNLTSQVNASWQGNYRDTFVNNTSSSSTGSVDRFTNEYVMYFEKILRSGKIGYPAGAFTGTPSPQNVEAFYAEDLSKELYETALNSFYDFYLGNSIVDTGNGSSFSDYLQYLDSMKDDADLDKLIKDQFAVVFSKSETLKSSLKAQVENDNSLMLSNFDELQRLVVLLKVDMMQALSISVDYVDSDGD</sequence>
<name>A0ABW5X4T8_9FLAO</name>
<dbReference type="PROSITE" id="PS51257">
    <property type="entry name" value="PROKAR_LIPOPROTEIN"/>
    <property type="match status" value="1"/>
</dbReference>
<feature type="signal peptide" evidence="3">
    <location>
        <begin position="1"/>
        <end position="16"/>
    </location>
</feature>
<dbReference type="Proteomes" id="UP001597438">
    <property type="component" value="Unassembled WGS sequence"/>
</dbReference>
<keyword evidence="6" id="KW-1185">Reference proteome</keyword>
<evidence type="ECO:0000313" key="6">
    <source>
        <dbReference type="Proteomes" id="UP001597438"/>
    </source>
</evidence>
<comment type="caution">
    <text evidence="5">The sequence shown here is derived from an EMBL/GenBank/DDBJ whole genome shotgun (WGS) entry which is preliminary data.</text>
</comment>
<dbReference type="CDD" id="cd14659">
    <property type="entry name" value="Imelysin-like_IPPA"/>
    <property type="match status" value="1"/>
</dbReference>
<comment type="subcellular location">
    <subcellularLocation>
        <location evidence="1">Cell envelope</location>
    </subcellularLocation>
</comment>
<gene>
    <name evidence="5" type="ORF">ACFSYS_08880</name>
</gene>
<accession>A0ABW5X4T8</accession>
<reference evidence="6" key="1">
    <citation type="journal article" date="2019" name="Int. J. Syst. Evol. Microbiol.">
        <title>The Global Catalogue of Microorganisms (GCM) 10K type strain sequencing project: providing services to taxonomists for standard genome sequencing and annotation.</title>
        <authorList>
            <consortium name="The Broad Institute Genomics Platform"/>
            <consortium name="The Broad Institute Genome Sequencing Center for Infectious Disease"/>
            <person name="Wu L."/>
            <person name="Ma J."/>
        </authorList>
    </citation>
    <scope>NUCLEOTIDE SEQUENCE [LARGE SCALE GENOMIC DNA]</scope>
    <source>
        <strain evidence="6">KCTC 52925</strain>
    </source>
</reference>
<dbReference type="EMBL" id="JBHUOJ010000019">
    <property type="protein sequence ID" value="MFD2833402.1"/>
    <property type="molecule type" value="Genomic_DNA"/>
</dbReference>
<evidence type="ECO:0000256" key="2">
    <source>
        <dbReference type="ARBA" id="ARBA00022729"/>
    </source>
</evidence>
<evidence type="ECO:0000313" key="5">
    <source>
        <dbReference type="EMBL" id="MFD2833402.1"/>
    </source>
</evidence>
<protein>
    <submittedName>
        <fullName evidence="5">Imelysin family protein</fullName>
    </submittedName>
</protein>
<feature type="chain" id="PRO_5046126691" evidence="3">
    <location>
        <begin position="17"/>
        <end position="376"/>
    </location>
</feature>
<dbReference type="Gene3D" id="1.20.1420.20">
    <property type="entry name" value="M75 peptidase, HXXE motif"/>
    <property type="match status" value="1"/>
</dbReference>
<evidence type="ECO:0000259" key="4">
    <source>
        <dbReference type="Pfam" id="PF09375"/>
    </source>
</evidence>